<dbReference type="HAMAP" id="MF_01928">
    <property type="entry name" value="PurK"/>
    <property type="match status" value="1"/>
</dbReference>
<evidence type="ECO:0000256" key="1">
    <source>
        <dbReference type="ARBA" id="ARBA00022741"/>
    </source>
</evidence>
<dbReference type="InterPro" id="IPR011054">
    <property type="entry name" value="Rudment_hybrid_motif"/>
</dbReference>
<feature type="binding site" evidence="4">
    <location>
        <position position="144"/>
    </location>
    <ligand>
        <name>ATP</name>
        <dbReference type="ChEBI" id="CHEBI:30616"/>
    </ligand>
</feature>
<dbReference type="PANTHER" id="PTHR11609">
    <property type="entry name" value="PURINE BIOSYNTHESIS PROTEIN 6/7, PUR6/7"/>
    <property type="match status" value="1"/>
</dbReference>
<feature type="domain" description="ATP-grasp" evidence="6">
    <location>
        <begin position="108"/>
        <end position="297"/>
    </location>
</feature>
<organism evidence="7 8">
    <name type="scientific">Frateuria flava</name>
    <dbReference type="NCBI Taxonomy" id="2821489"/>
    <lineage>
        <taxon>Bacteria</taxon>
        <taxon>Pseudomonadati</taxon>
        <taxon>Pseudomonadota</taxon>
        <taxon>Gammaproteobacteria</taxon>
        <taxon>Lysobacterales</taxon>
        <taxon>Rhodanobacteraceae</taxon>
        <taxon>Frateuria</taxon>
    </lineage>
</organism>
<feature type="binding site" evidence="4">
    <location>
        <begin position="267"/>
        <end position="268"/>
    </location>
    <ligand>
        <name>ATP</name>
        <dbReference type="ChEBI" id="CHEBI:30616"/>
    </ligand>
</feature>
<keyword evidence="4 5" id="KW-0436">Ligase</keyword>
<comment type="catalytic activity">
    <reaction evidence="4 5">
        <text>5-amino-1-(5-phospho-beta-D-ribosyl)imidazole + hydrogencarbonate + ATP = 5-carboxyamino-1-(5-phospho-D-ribosyl)imidazole + ADP + phosphate + 2 H(+)</text>
        <dbReference type="Rhea" id="RHEA:19317"/>
        <dbReference type="ChEBI" id="CHEBI:15378"/>
        <dbReference type="ChEBI" id="CHEBI:17544"/>
        <dbReference type="ChEBI" id="CHEBI:30616"/>
        <dbReference type="ChEBI" id="CHEBI:43474"/>
        <dbReference type="ChEBI" id="CHEBI:58730"/>
        <dbReference type="ChEBI" id="CHEBI:137981"/>
        <dbReference type="ChEBI" id="CHEBI:456216"/>
        <dbReference type="EC" id="6.3.4.18"/>
    </reaction>
</comment>
<dbReference type="InterPro" id="IPR003135">
    <property type="entry name" value="ATP-grasp_carboxylate-amine"/>
</dbReference>
<dbReference type="SUPFAM" id="SSF56059">
    <property type="entry name" value="Glutathione synthetase ATP-binding domain-like"/>
    <property type="match status" value="1"/>
</dbReference>
<evidence type="ECO:0000256" key="2">
    <source>
        <dbReference type="ARBA" id="ARBA00022755"/>
    </source>
</evidence>
<sequence>MSPRRQPVLGILGGGQLARMLALAAAPLGVKTLVVDSVADACAGQVAPLVVADWKDYEALERFAAMVDVVTFDFENVPAETAHWLAGRVAVSPVPGALAVAQDRLAEKTLFRECGLDTPAFVAVDTREDLDRAIVEVGAPAILKTRRLGYDGKGQFRLKTAADADAAWAALGAQGAVHGLILEAFVPFERELSVIAVRNREGDFRTWPLTRNWHTDGVLSLSLAPAPDIDELQRRATDLARTLAERLDYVGVFALELFVKDGQLLGNEMAPRVHNSGHWTIEGAHTSQFENHVRAVLGMPLGDTGARGLSCMFNWIGDLPDPAPVLTTADAHWHDYGKQARPGRKVGHATICAPDEDTLAGRVGHVARSLDREEQANPVLQVLAQPV</sequence>
<evidence type="ECO:0000259" key="6">
    <source>
        <dbReference type="PROSITE" id="PS50975"/>
    </source>
</evidence>
<comment type="pathway">
    <text evidence="4 5">Purine metabolism; IMP biosynthesis via de novo pathway; 5-amino-1-(5-phospho-D-ribosyl)imidazole-4-carboxylate from 5-amino-1-(5-phospho-D-ribosyl)imidazole (N5-CAIR route): step 1/2.</text>
</comment>
<dbReference type="GO" id="GO:0034028">
    <property type="term" value="F:5-(carboxyamino)imidazole ribonucleotide synthase activity"/>
    <property type="evidence" value="ECO:0007669"/>
    <property type="project" value="UniProtKB-EC"/>
</dbReference>
<evidence type="ECO:0000256" key="5">
    <source>
        <dbReference type="RuleBase" id="RU361200"/>
    </source>
</evidence>
<dbReference type="NCBIfam" id="NF004676">
    <property type="entry name" value="PRK06019.1-2"/>
    <property type="match status" value="1"/>
</dbReference>
<accession>A0ABS4DNR6</accession>
<keyword evidence="1 4" id="KW-0547">Nucleotide-binding</keyword>
<evidence type="ECO:0000313" key="7">
    <source>
        <dbReference type="EMBL" id="MBP1474704.1"/>
    </source>
</evidence>
<feature type="binding site" evidence="4">
    <location>
        <begin position="149"/>
        <end position="155"/>
    </location>
    <ligand>
        <name>ATP</name>
        <dbReference type="ChEBI" id="CHEBI:30616"/>
    </ligand>
</feature>
<feature type="binding site" evidence="4">
    <location>
        <position position="104"/>
    </location>
    <ligand>
        <name>ATP</name>
        <dbReference type="ChEBI" id="CHEBI:30616"/>
    </ligand>
</feature>
<keyword evidence="8" id="KW-1185">Reference proteome</keyword>
<name>A0ABS4DNR6_9GAMM</name>
<keyword evidence="3 4" id="KW-0067">ATP-binding</keyword>
<dbReference type="InterPro" id="IPR040686">
    <property type="entry name" value="PurK_C"/>
</dbReference>
<dbReference type="Gene3D" id="3.40.50.20">
    <property type="match status" value="1"/>
</dbReference>
<comment type="similarity">
    <text evidence="4 5">Belongs to the PurK/PurT family.</text>
</comment>
<comment type="subunit">
    <text evidence="4 5">Homodimer.</text>
</comment>
<dbReference type="InterPro" id="IPR054350">
    <property type="entry name" value="PurT/PurK_preATP-grasp"/>
</dbReference>
<comment type="function">
    <text evidence="5">Catalyzes the ATP-dependent conversion of 5-aminoimidazole ribonucleotide (AIR) and HCO(3)- to N5-carboxyaminoimidazole ribonucleotide (N5-CAIR).</text>
</comment>
<proteinExistence type="inferred from homology"/>
<dbReference type="Proteomes" id="UP000823790">
    <property type="component" value="Unassembled WGS sequence"/>
</dbReference>
<feature type="binding site" evidence="4">
    <location>
        <position position="214"/>
    </location>
    <ligand>
        <name>ATP</name>
        <dbReference type="ChEBI" id="CHEBI:30616"/>
    </ligand>
</feature>
<reference evidence="7 8" key="1">
    <citation type="submission" date="2021-04" db="EMBL/GenBank/DDBJ databases">
        <authorList>
            <person name="Huq M.A."/>
        </authorList>
    </citation>
    <scope>NUCLEOTIDE SEQUENCE [LARGE SCALE GENOMIC DNA]</scope>
    <source>
        <strain evidence="7 8">MAH-13</strain>
    </source>
</reference>
<dbReference type="Gene3D" id="3.30.470.20">
    <property type="entry name" value="ATP-grasp fold, B domain"/>
    <property type="match status" value="1"/>
</dbReference>
<dbReference type="PANTHER" id="PTHR11609:SF5">
    <property type="entry name" value="PHOSPHORIBOSYLAMINOIMIDAZOLE CARBOXYLASE"/>
    <property type="match status" value="1"/>
</dbReference>
<comment type="caution">
    <text evidence="7">The sequence shown here is derived from an EMBL/GenBank/DDBJ whole genome shotgun (WGS) entry which is preliminary data.</text>
</comment>
<dbReference type="Gene3D" id="3.30.1490.20">
    <property type="entry name" value="ATP-grasp fold, A domain"/>
    <property type="match status" value="1"/>
</dbReference>
<evidence type="ECO:0000256" key="4">
    <source>
        <dbReference type="HAMAP-Rule" id="MF_01928"/>
    </source>
</evidence>
<dbReference type="InterPro" id="IPR011761">
    <property type="entry name" value="ATP-grasp"/>
</dbReference>
<dbReference type="SUPFAM" id="SSF51246">
    <property type="entry name" value="Rudiment single hybrid motif"/>
    <property type="match status" value="1"/>
</dbReference>
<comment type="function">
    <text evidence="4">Catalyzes the ATP-dependent conversion of 5-aminoimidazole ribonucleotide (AIR) and HCO(3)(-) to N5-carboxyaminoimidazole ribonucleotide (N5-CAIR).</text>
</comment>
<gene>
    <name evidence="4 5" type="primary">purK</name>
    <name evidence="7" type="ORF">J7I44_10365</name>
</gene>
<dbReference type="RefSeq" id="WP_209620028.1">
    <property type="nucleotide sequence ID" value="NZ_JAGJRS010000019.1"/>
</dbReference>
<dbReference type="NCBIfam" id="TIGR01161">
    <property type="entry name" value="purK"/>
    <property type="match status" value="1"/>
</dbReference>
<dbReference type="NCBIfam" id="NF004679">
    <property type="entry name" value="PRK06019.1-5"/>
    <property type="match status" value="1"/>
</dbReference>
<dbReference type="PROSITE" id="PS50975">
    <property type="entry name" value="ATP_GRASP"/>
    <property type="match status" value="1"/>
</dbReference>
<keyword evidence="2 4" id="KW-0658">Purine biosynthesis</keyword>
<dbReference type="Pfam" id="PF17769">
    <property type="entry name" value="PurK_C"/>
    <property type="match status" value="1"/>
</dbReference>
<evidence type="ECO:0000256" key="3">
    <source>
        <dbReference type="ARBA" id="ARBA00022840"/>
    </source>
</evidence>
<dbReference type="Pfam" id="PF02222">
    <property type="entry name" value="ATP-grasp"/>
    <property type="match status" value="1"/>
</dbReference>
<protein>
    <recommendedName>
        <fullName evidence="4 5">N5-carboxyaminoimidazole ribonucleotide synthase</fullName>
        <shortName evidence="4 5">N5-CAIR synthase</shortName>
        <ecNumber evidence="4 5">6.3.4.18</ecNumber>
    </recommendedName>
    <alternativeName>
        <fullName evidence="4 5">5-(carboxyamino)imidazole ribonucleotide synthetase</fullName>
    </alternativeName>
</protein>
<dbReference type="InterPro" id="IPR016185">
    <property type="entry name" value="PreATP-grasp_dom_sf"/>
</dbReference>
<dbReference type="SUPFAM" id="SSF52440">
    <property type="entry name" value="PreATP-grasp domain"/>
    <property type="match status" value="1"/>
</dbReference>
<feature type="binding site" evidence="4">
    <location>
        <position position="191"/>
    </location>
    <ligand>
        <name>ATP</name>
        <dbReference type="ChEBI" id="CHEBI:30616"/>
    </ligand>
</feature>
<dbReference type="InterPro" id="IPR005875">
    <property type="entry name" value="PurK"/>
</dbReference>
<evidence type="ECO:0000313" key="8">
    <source>
        <dbReference type="Proteomes" id="UP000823790"/>
    </source>
</evidence>
<dbReference type="EC" id="6.3.4.18" evidence="4 5"/>
<dbReference type="EMBL" id="JAGJRS010000019">
    <property type="protein sequence ID" value="MBP1474704.1"/>
    <property type="molecule type" value="Genomic_DNA"/>
</dbReference>
<feature type="binding site" evidence="4">
    <location>
        <begin position="183"/>
        <end position="186"/>
    </location>
    <ligand>
        <name>ATP</name>
        <dbReference type="ChEBI" id="CHEBI:30616"/>
    </ligand>
</feature>
<dbReference type="Pfam" id="PF22660">
    <property type="entry name" value="RS_preATP-grasp-like"/>
    <property type="match status" value="1"/>
</dbReference>
<dbReference type="InterPro" id="IPR013815">
    <property type="entry name" value="ATP_grasp_subdomain_1"/>
</dbReference>